<proteinExistence type="predicted"/>
<accession>A0AAV4BSK5</accession>
<feature type="compositionally biased region" description="Basic and acidic residues" evidence="1">
    <location>
        <begin position="92"/>
        <end position="116"/>
    </location>
</feature>
<sequence>MQTKVPSHTCKTSNEHWDVGFGLVFDYSQSTTKWSQSFRPSVRSGRQNRGSNPRQKGPSRSQGAFAIDCATDAIEIEEEETLRLSSRWSGKARRDPRTGQETDSKGKKEEVLDGQRSKLVWSRGG</sequence>
<dbReference type="EMBL" id="BLXT01005381">
    <property type="protein sequence ID" value="GFO22372.1"/>
    <property type="molecule type" value="Genomic_DNA"/>
</dbReference>
<evidence type="ECO:0000313" key="3">
    <source>
        <dbReference type="Proteomes" id="UP000735302"/>
    </source>
</evidence>
<dbReference type="Proteomes" id="UP000735302">
    <property type="component" value="Unassembled WGS sequence"/>
</dbReference>
<gene>
    <name evidence="2" type="ORF">PoB_004887700</name>
</gene>
<organism evidence="2 3">
    <name type="scientific">Plakobranchus ocellatus</name>
    <dbReference type="NCBI Taxonomy" id="259542"/>
    <lineage>
        <taxon>Eukaryota</taxon>
        <taxon>Metazoa</taxon>
        <taxon>Spiralia</taxon>
        <taxon>Lophotrochozoa</taxon>
        <taxon>Mollusca</taxon>
        <taxon>Gastropoda</taxon>
        <taxon>Heterobranchia</taxon>
        <taxon>Euthyneura</taxon>
        <taxon>Panpulmonata</taxon>
        <taxon>Sacoglossa</taxon>
        <taxon>Placobranchoidea</taxon>
        <taxon>Plakobranchidae</taxon>
        <taxon>Plakobranchus</taxon>
    </lineage>
</organism>
<reference evidence="2 3" key="1">
    <citation type="journal article" date="2021" name="Elife">
        <title>Chloroplast acquisition without the gene transfer in kleptoplastic sea slugs, Plakobranchus ocellatus.</title>
        <authorList>
            <person name="Maeda T."/>
            <person name="Takahashi S."/>
            <person name="Yoshida T."/>
            <person name="Shimamura S."/>
            <person name="Takaki Y."/>
            <person name="Nagai Y."/>
            <person name="Toyoda A."/>
            <person name="Suzuki Y."/>
            <person name="Arimoto A."/>
            <person name="Ishii H."/>
            <person name="Satoh N."/>
            <person name="Nishiyama T."/>
            <person name="Hasebe M."/>
            <person name="Maruyama T."/>
            <person name="Minagawa J."/>
            <person name="Obokata J."/>
            <person name="Shigenobu S."/>
        </authorList>
    </citation>
    <scope>NUCLEOTIDE SEQUENCE [LARGE SCALE GENOMIC DNA]</scope>
</reference>
<evidence type="ECO:0000256" key="1">
    <source>
        <dbReference type="SAM" id="MobiDB-lite"/>
    </source>
</evidence>
<protein>
    <submittedName>
        <fullName evidence="2">Uncharacterized protein</fullName>
    </submittedName>
</protein>
<evidence type="ECO:0000313" key="2">
    <source>
        <dbReference type="EMBL" id="GFO22372.1"/>
    </source>
</evidence>
<dbReference type="AlphaFoldDB" id="A0AAV4BSK5"/>
<feature type="region of interest" description="Disordered" evidence="1">
    <location>
        <begin position="33"/>
        <end position="65"/>
    </location>
</feature>
<name>A0AAV4BSK5_9GAST</name>
<comment type="caution">
    <text evidence="2">The sequence shown here is derived from an EMBL/GenBank/DDBJ whole genome shotgun (WGS) entry which is preliminary data.</text>
</comment>
<keyword evidence="3" id="KW-1185">Reference proteome</keyword>
<feature type="compositionally biased region" description="Polar residues" evidence="1">
    <location>
        <begin position="33"/>
        <end position="62"/>
    </location>
</feature>
<feature type="region of interest" description="Disordered" evidence="1">
    <location>
        <begin position="80"/>
        <end position="125"/>
    </location>
</feature>